<name>A0A9D2C9G9_9MICO</name>
<dbReference type="PANTHER" id="PTHR30472">
    <property type="entry name" value="FERRIC ENTEROBACTIN TRANSPORT SYSTEM PERMEASE PROTEIN"/>
    <property type="match status" value="1"/>
</dbReference>
<dbReference type="Gene3D" id="1.10.3470.10">
    <property type="entry name" value="ABC transporter involved in vitamin B12 uptake, BtuC"/>
    <property type="match status" value="1"/>
</dbReference>
<evidence type="ECO:0000313" key="10">
    <source>
        <dbReference type="Proteomes" id="UP000824005"/>
    </source>
</evidence>
<evidence type="ECO:0000256" key="5">
    <source>
        <dbReference type="ARBA" id="ARBA00022692"/>
    </source>
</evidence>
<evidence type="ECO:0000256" key="1">
    <source>
        <dbReference type="ARBA" id="ARBA00004651"/>
    </source>
</evidence>
<comment type="similarity">
    <text evidence="2">Belongs to the binding-protein-dependent transport system permease family. FecCD subfamily.</text>
</comment>
<keyword evidence="4" id="KW-1003">Cell membrane</keyword>
<evidence type="ECO:0000256" key="8">
    <source>
        <dbReference type="SAM" id="Phobius"/>
    </source>
</evidence>
<dbReference type="GO" id="GO:0005886">
    <property type="term" value="C:plasma membrane"/>
    <property type="evidence" value="ECO:0007669"/>
    <property type="project" value="UniProtKB-SubCell"/>
</dbReference>
<evidence type="ECO:0000256" key="3">
    <source>
        <dbReference type="ARBA" id="ARBA00022448"/>
    </source>
</evidence>
<keyword evidence="7 8" id="KW-0472">Membrane</keyword>
<reference evidence="9" key="1">
    <citation type="journal article" date="2021" name="PeerJ">
        <title>Extensive microbial diversity within the chicken gut microbiome revealed by metagenomics and culture.</title>
        <authorList>
            <person name="Gilroy R."/>
            <person name="Ravi A."/>
            <person name="Getino M."/>
            <person name="Pursley I."/>
            <person name="Horton D.L."/>
            <person name="Alikhan N.F."/>
            <person name="Baker D."/>
            <person name="Gharbi K."/>
            <person name="Hall N."/>
            <person name="Watson M."/>
            <person name="Adriaenssens E.M."/>
            <person name="Foster-Nyarko E."/>
            <person name="Jarju S."/>
            <person name="Secka A."/>
            <person name="Antonio M."/>
            <person name="Oren A."/>
            <person name="Chaudhuri R.R."/>
            <person name="La Ragione R."/>
            <person name="Hildebrand F."/>
            <person name="Pallen M.J."/>
        </authorList>
    </citation>
    <scope>NUCLEOTIDE SEQUENCE</scope>
    <source>
        <strain evidence="9">ChiGjej1B1-98</strain>
    </source>
</reference>
<dbReference type="InterPro" id="IPR037294">
    <property type="entry name" value="ABC_BtuC-like"/>
</dbReference>
<keyword evidence="6 8" id="KW-1133">Transmembrane helix</keyword>
<feature type="non-terminal residue" evidence="9">
    <location>
        <position position="165"/>
    </location>
</feature>
<proteinExistence type="inferred from homology"/>
<dbReference type="SUPFAM" id="SSF81345">
    <property type="entry name" value="ABC transporter involved in vitamin B12 uptake, BtuC"/>
    <property type="match status" value="1"/>
</dbReference>
<dbReference type="PANTHER" id="PTHR30472:SF25">
    <property type="entry name" value="ABC TRANSPORTER PERMEASE PROTEIN MJ0876-RELATED"/>
    <property type="match status" value="1"/>
</dbReference>
<comment type="subcellular location">
    <subcellularLocation>
        <location evidence="1">Cell membrane</location>
        <topology evidence="1">Multi-pass membrane protein</topology>
    </subcellularLocation>
</comment>
<reference evidence="9" key="2">
    <citation type="submission" date="2021-04" db="EMBL/GenBank/DDBJ databases">
        <authorList>
            <person name="Gilroy R."/>
        </authorList>
    </citation>
    <scope>NUCLEOTIDE SEQUENCE</scope>
    <source>
        <strain evidence="9">ChiGjej1B1-98</strain>
    </source>
</reference>
<dbReference type="Pfam" id="PF01032">
    <property type="entry name" value="FecCD"/>
    <property type="match status" value="1"/>
</dbReference>
<dbReference type="InterPro" id="IPR000522">
    <property type="entry name" value="ABC_transptr_permease_BtuC"/>
</dbReference>
<feature type="transmembrane region" description="Helical" evidence="8">
    <location>
        <begin position="72"/>
        <end position="92"/>
    </location>
</feature>
<dbReference type="AlphaFoldDB" id="A0A9D2C9G9"/>
<accession>A0A9D2C9G9</accession>
<comment type="caution">
    <text evidence="9">The sequence shown here is derived from an EMBL/GenBank/DDBJ whole genome shotgun (WGS) entry which is preliminary data.</text>
</comment>
<evidence type="ECO:0000256" key="7">
    <source>
        <dbReference type="ARBA" id="ARBA00023136"/>
    </source>
</evidence>
<dbReference type="EMBL" id="DXDC01000247">
    <property type="protein sequence ID" value="HIY66257.1"/>
    <property type="molecule type" value="Genomic_DNA"/>
</dbReference>
<feature type="transmembrane region" description="Helical" evidence="8">
    <location>
        <begin position="133"/>
        <end position="151"/>
    </location>
</feature>
<gene>
    <name evidence="9" type="ORF">H9830_08290</name>
</gene>
<evidence type="ECO:0000256" key="4">
    <source>
        <dbReference type="ARBA" id="ARBA00022475"/>
    </source>
</evidence>
<keyword evidence="5 8" id="KW-0812">Transmembrane</keyword>
<evidence type="ECO:0000256" key="6">
    <source>
        <dbReference type="ARBA" id="ARBA00022989"/>
    </source>
</evidence>
<organism evidence="9 10">
    <name type="scientific">Candidatus Agrococcus pullicola</name>
    <dbReference type="NCBI Taxonomy" id="2838429"/>
    <lineage>
        <taxon>Bacteria</taxon>
        <taxon>Bacillati</taxon>
        <taxon>Actinomycetota</taxon>
        <taxon>Actinomycetes</taxon>
        <taxon>Micrococcales</taxon>
        <taxon>Microbacteriaceae</taxon>
        <taxon>Agrococcus</taxon>
    </lineage>
</organism>
<evidence type="ECO:0000313" key="9">
    <source>
        <dbReference type="EMBL" id="HIY66257.1"/>
    </source>
</evidence>
<keyword evidence="3" id="KW-0813">Transport</keyword>
<protein>
    <submittedName>
        <fullName evidence="9">Iron ABC transporter permease</fullName>
    </submittedName>
</protein>
<sequence>MSSDRRVRTVWLVGLGLFATLLTAVIVSASVGQFSATISDVIGSFGRVLSPSLFPVTEETEVVDRTLWNVRFPRMVMGVVVGAALGVAGALTQSLFGNPLAEPGVIGITSGASVGAAISIVIGASTFGILTTPAFAFVFGLGTALLVWSVAQRIPTQRAISLLLV</sequence>
<evidence type="ECO:0000256" key="2">
    <source>
        <dbReference type="ARBA" id="ARBA00007935"/>
    </source>
</evidence>
<dbReference type="Proteomes" id="UP000824005">
    <property type="component" value="Unassembled WGS sequence"/>
</dbReference>
<dbReference type="GO" id="GO:0033214">
    <property type="term" value="P:siderophore-iron import into cell"/>
    <property type="evidence" value="ECO:0007669"/>
    <property type="project" value="TreeGrafter"/>
</dbReference>
<dbReference type="GO" id="GO:0022857">
    <property type="term" value="F:transmembrane transporter activity"/>
    <property type="evidence" value="ECO:0007669"/>
    <property type="project" value="InterPro"/>
</dbReference>
<feature type="transmembrane region" description="Helical" evidence="8">
    <location>
        <begin position="104"/>
        <end position="127"/>
    </location>
</feature>